<evidence type="ECO:0000313" key="3">
    <source>
        <dbReference type="Proteomes" id="UP001370758"/>
    </source>
</evidence>
<dbReference type="InterPro" id="IPR036047">
    <property type="entry name" value="F-box-like_dom_sf"/>
</dbReference>
<comment type="caution">
    <text evidence="2">The sequence shown here is derived from an EMBL/GenBank/DDBJ whole genome shotgun (WGS) entry which is preliminary data.</text>
</comment>
<gene>
    <name evidence="2" type="ORF">TWF481_006106</name>
</gene>
<dbReference type="AlphaFoldDB" id="A0AAV9WFX4"/>
<accession>A0AAV9WFX4</accession>
<name>A0AAV9WFX4_9PEZI</name>
<proteinExistence type="predicted"/>
<reference evidence="2 3" key="1">
    <citation type="submission" date="2023-08" db="EMBL/GenBank/DDBJ databases">
        <authorList>
            <person name="Palmer J.M."/>
        </authorList>
    </citation>
    <scope>NUCLEOTIDE SEQUENCE [LARGE SCALE GENOMIC DNA]</scope>
    <source>
        <strain evidence="2 3">TWF481</strain>
    </source>
</reference>
<dbReference type="Proteomes" id="UP001370758">
    <property type="component" value="Unassembled WGS sequence"/>
</dbReference>
<organism evidence="2 3">
    <name type="scientific">Arthrobotrys musiformis</name>
    <dbReference type="NCBI Taxonomy" id="47236"/>
    <lineage>
        <taxon>Eukaryota</taxon>
        <taxon>Fungi</taxon>
        <taxon>Dikarya</taxon>
        <taxon>Ascomycota</taxon>
        <taxon>Pezizomycotina</taxon>
        <taxon>Orbiliomycetes</taxon>
        <taxon>Orbiliales</taxon>
        <taxon>Orbiliaceae</taxon>
        <taxon>Arthrobotrys</taxon>
    </lineage>
</organism>
<dbReference type="EMBL" id="JAVHJL010000003">
    <property type="protein sequence ID" value="KAK6507683.1"/>
    <property type="molecule type" value="Genomic_DNA"/>
</dbReference>
<feature type="compositionally biased region" description="Basic and acidic residues" evidence="1">
    <location>
        <begin position="608"/>
        <end position="620"/>
    </location>
</feature>
<dbReference type="SUPFAM" id="SSF81383">
    <property type="entry name" value="F-box domain"/>
    <property type="match status" value="1"/>
</dbReference>
<evidence type="ECO:0000256" key="1">
    <source>
        <dbReference type="SAM" id="MobiDB-lite"/>
    </source>
</evidence>
<keyword evidence="3" id="KW-1185">Reference proteome</keyword>
<sequence length="627" mass="71452">MASLVGLSQAPETLYLILQYLMNRDIFALLQTCKSLHPACQRELWSSLSFEGPPFSIYPDRAICATKGFTQFLQSGETMLSDELSQTIGYTRFLGLGNSFFDSRRRRAGLSQLLAGWFKNGKLAPRVVELRFRNPDVVRDTKKEVTPVVLELKNYSQTKTPKELSISIRTDMVASLPRFFDLEKITKYDLVGFPRSERSMSLCRRGPASNDSSSNDATSNIVELAELLAQMVNLKHFLWNGDSRAYYRRKAMLEEFSEDLSILQGAFTNMRNLEVLVLLDYFFHPSFFLIPPKSVKKVEYGGPLSHIWWKRFAAYPFTGVEDMKINAIRHAEPVIIADHLSLHDRDVDINTFLLEDVAVVGLKKFTMGICEGIRNYRPADLGDCIIRRNPALGDSVARAVAEDRASMLVHKSYRNVMDRIDSVGPTLVNRYLPQYMDGRSEEEGPDLDQITKEYLDMMAHGPDTKEMETWKSARKQARDFAQRARQQFQGGLLRCSQLLQNEYALRIANGEDVDQNAFTNECFRMFSKWPDLDDVHSWSTAKGKADRAVEACTRRLADSVRRPDDKRSLIKEYAGKFLEGEDNARVEGVADEWVQKIAKGIWEDRAEGRPDYTYGMRDDSSIGSVSD</sequence>
<evidence type="ECO:0008006" key="4">
    <source>
        <dbReference type="Google" id="ProtNLM"/>
    </source>
</evidence>
<feature type="region of interest" description="Disordered" evidence="1">
    <location>
        <begin position="608"/>
        <end position="627"/>
    </location>
</feature>
<protein>
    <recommendedName>
        <fullName evidence="4">F-box domain-containing protein</fullName>
    </recommendedName>
</protein>
<evidence type="ECO:0000313" key="2">
    <source>
        <dbReference type="EMBL" id="KAK6507683.1"/>
    </source>
</evidence>